<sequence>MEWWQSAACVDEDPELFFPVGVAGPAAQAQQALAKEVCHRCPVIHECLTYALESGVTHGVWGGTDEEERRVLRQRARRQARGAPSPGGGQ</sequence>
<keyword evidence="8" id="KW-0805">Transcription regulation</keyword>
<dbReference type="Pfam" id="PF02467">
    <property type="entry name" value="Whib"/>
    <property type="match status" value="1"/>
</dbReference>
<dbReference type="InterPro" id="IPR034768">
    <property type="entry name" value="4FE4S_WBL"/>
</dbReference>
<feature type="region of interest" description="Disordered" evidence="12">
    <location>
        <begin position="59"/>
        <end position="90"/>
    </location>
</feature>
<dbReference type="AlphaFoldDB" id="A0A3M8ULY0"/>
<evidence type="ECO:0000256" key="5">
    <source>
        <dbReference type="ARBA" id="ARBA00022723"/>
    </source>
</evidence>
<keyword evidence="9" id="KW-0238">DNA-binding</keyword>
<dbReference type="GO" id="GO:0045892">
    <property type="term" value="P:negative regulation of DNA-templated transcription"/>
    <property type="evidence" value="ECO:0007669"/>
    <property type="project" value="TreeGrafter"/>
</dbReference>
<dbReference type="GO" id="GO:0046872">
    <property type="term" value="F:metal ion binding"/>
    <property type="evidence" value="ECO:0007669"/>
    <property type="project" value="UniProtKB-KW"/>
</dbReference>
<keyword evidence="11" id="KW-0804">Transcription</keyword>
<evidence type="ECO:0000256" key="11">
    <source>
        <dbReference type="ARBA" id="ARBA00023163"/>
    </source>
</evidence>
<gene>
    <name evidence="14" type="ORF">EEJ42_33995</name>
</gene>
<evidence type="ECO:0000256" key="7">
    <source>
        <dbReference type="ARBA" id="ARBA00023014"/>
    </source>
</evidence>
<dbReference type="GO" id="GO:0003677">
    <property type="term" value="F:DNA binding"/>
    <property type="evidence" value="ECO:0007669"/>
    <property type="project" value="UniProtKB-KW"/>
</dbReference>
<organism evidence="14 15">
    <name type="scientific">Streptomyces botrytidirepellens</name>
    <dbReference type="NCBI Taxonomy" id="2486417"/>
    <lineage>
        <taxon>Bacteria</taxon>
        <taxon>Bacillati</taxon>
        <taxon>Actinomycetota</taxon>
        <taxon>Actinomycetes</taxon>
        <taxon>Kitasatosporales</taxon>
        <taxon>Streptomycetaceae</taxon>
        <taxon>Streptomyces</taxon>
    </lineage>
</organism>
<dbReference type="InterPro" id="IPR003482">
    <property type="entry name" value="Whib"/>
</dbReference>
<proteinExistence type="inferred from homology"/>
<comment type="subcellular location">
    <subcellularLocation>
        <location evidence="2">Cytoplasm</location>
    </subcellularLocation>
</comment>
<evidence type="ECO:0000256" key="2">
    <source>
        <dbReference type="ARBA" id="ARBA00004496"/>
    </source>
</evidence>
<evidence type="ECO:0000256" key="8">
    <source>
        <dbReference type="ARBA" id="ARBA00023015"/>
    </source>
</evidence>
<dbReference type="Proteomes" id="UP000275401">
    <property type="component" value="Unassembled WGS sequence"/>
</dbReference>
<dbReference type="PANTHER" id="PTHR38839">
    <property type="entry name" value="TRANSCRIPTIONAL REGULATOR WHID-RELATED"/>
    <property type="match status" value="1"/>
</dbReference>
<accession>A0A3M8ULY0</accession>
<dbReference type="EMBL" id="RIBZ01000625">
    <property type="protein sequence ID" value="RNG04493.1"/>
    <property type="molecule type" value="Genomic_DNA"/>
</dbReference>
<keyword evidence="10" id="KW-1015">Disulfide bond</keyword>
<evidence type="ECO:0000259" key="13">
    <source>
        <dbReference type="PROSITE" id="PS51674"/>
    </source>
</evidence>
<evidence type="ECO:0000256" key="4">
    <source>
        <dbReference type="ARBA" id="ARBA00022485"/>
    </source>
</evidence>
<dbReference type="GO" id="GO:0047134">
    <property type="term" value="F:protein-disulfide reductase [NAD(P)H] activity"/>
    <property type="evidence" value="ECO:0007669"/>
    <property type="project" value="TreeGrafter"/>
</dbReference>
<evidence type="ECO:0000256" key="1">
    <source>
        <dbReference type="ARBA" id="ARBA00001966"/>
    </source>
</evidence>
<dbReference type="PANTHER" id="PTHR38839:SF6">
    <property type="entry name" value="TRANSCRIPTIONAL REGULATOR WHIB1"/>
    <property type="match status" value="1"/>
</dbReference>
<evidence type="ECO:0000313" key="15">
    <source>
        <dbReference type="Proteomes" id="UP000275401"/>
    </source>
</evidence>
<keyword evidence="5" id="KW-0479">Metal-binding</keyword>
<keyword evidence="4" id="KW-0004">4Fe-4S</keyword>
<keyword evidence="15" id="KW-1185">Reference proteome</keyword>
<dbReference type="HAMAP" id="MF_01479">
    <property type="entry name" value="WhiB"/>
    <property type="match status" value="1"/>
</dbReference>
<dbReference type="GO" id="GO:0051539">
    <property type="term" value="F:4 iron, 4 sulfur cluster binding"/>
    <property type="evidence" value="ECO:0007669"/>
    <property type="project" value="UniProtKB-KW"/>
</dbReference>
<name>A0A3M8ULY0_9ACTN</name>
<feature type="non-terminal residue" evidence="14">
    <location>
        <position position="90"/>
    </location>
</feature>
<dbReference type="RefSeq" id="WP_148082124.1">
    <property type="nucleotide sequence ID" value="NZ_RIBZ01000625.1"/>
</dbReference>
<dbReference type="GO" id="GO:0045454">
    <property type="term" value="P:cell redox homeostasis"/>
    <property type="evidence" value="ECO:0007669"/>
    <property type="project" value="TreeGrafter"/>
</dbReference>
<dbReference type="PROSITE" id="PS51674">
    <property type="entry name" value="4FE4S_WBL"/>
    <property type="match status" value="1"/>
</dbReference>
<evidence type="ECO:0000256" key="9">
    <source>
        <dbReference type="ARBA" id="ARBA00023125"/>
    </source>
</evidence>
<evidence type="ECO:0000256" key="6">
    <source>
        <dbReference type="ARBA" id="ARBA00023004"/>
    </source>
</evidence>
<comment type="cofactor">
    <cofactor evidence="1">
        <name>[4Fe-4S] cluster</name>
        <dbReference type="ChEBI" id="CHEBI:49883"/>
    </cofactor>
</comment>
<comment type="similarity">
    <text evidence="3">Belongs to the WhiB family.</text>
</comment>
<evidence type="ECO:0000313" key="14">
    <source>
        <dbReference type="EMBL" id="RNG04493.1"/>
    </source>
</evidence>
<comment type="caution">
    <text evidence="14">The sequence shown here is derived from an EMBL/GenBank/DDBJ whole genome shotgun (WGS) entry which is preliminary data.</text>
</comment>
<keyword evidence="7" id="KW-0411">Iron-sulfur</keyword>
<dbReference type="GO" id="GO:0005737">
    <property type="term" value="C:cytoplasm"/>
    <property type="evidence" value="ECO:0007669"/>
    <property type="project" value="UniProtKB-SubCell"/>
</dbReference>
<evidence type="ECO:0000256" key="3">
    <source>
        <dbReference type="ARBA" id="ARBA00006597"/>
    </source>
</evidence>
<evidence type="ECO:0000256" key="12">
    <source>
        <dbReference type="SAM" id="MobiDB-lite"/>
    </source>
</evidence>
<protein>
    <submittedName>
        <fullName evidence="14">WhiB family transcriptional regulator</fullName>
    </submittedName>
</protein>
<reference evidence="14 15" key="1">
    <citation type="submission" date="2018-11" db="EMBL/GenBank/DDBJ databases">
        <title>The Potential of Streptomyces as Biocontrol Agents against the Tomato grey mould, Botrytis cinerea (Gray mold) Frontiers in Microbiology.</title>
        <authorList>
            <person name="Li D."/>
        </authorList>
    </citation>
    <scope>NUCLEOTIDE SEQUENCE [LARGE SCALE GENOMIC DNA]</scope>
    <source>
        <strain evidence="14 15">NEAU-LD23</strain>
    </source>
</reference>
<feature type="domain" description="4Fe-4S Wbl-type" evidence="13">
    <location>
        <begin position="8"/>
        <end position="71"/>
    </location>
</feature>
<evidence type="ECO:0000256" key="10">
    <source>
        <dbReference type="ARBA" id="ARBA00023157"/>
    </source>
</evidence>
<keyword evidence="6" id="KW-0408">Iron</keyword>